<feature type="transmembrane region" description="Helical" evidence="6">
    <location>
        <begin position="396"/>
        <end position="414"/>
    </location>
</feature>
<feature type="transmembrane region" description="Helical" evidence="6">
    <location>
        <begin position="158"/>
        <end position="179"/>
    </location>
</feature>
<feature type="transmembrane region" description="Helical" evidence="6">
    <location>
        <begin position="226"/>
        <end position="242"/>
    </location>
</feature>
<comment type="subcellular location">
    <subcellularLocation>
        <location evidence="1">Cell membrane</location>
        <topology evidence="1">Multi-pass membrane protein</topology>
    </subcellularLocation>
</comment>
<evidence type="ECO:0000256" key="2">
    <source>
        <dbReference type="ARBA" id="ARBA00022475"/>
    </source>
</evidence>
<feature type="transmembrane region" description="Helical" evidence="6">
    <location>
        <begin position="94"/>
        <end position="114"/>
    </location>
</feature>
<organism evidence="7 8">
    <name type="scientific">Eubacterium ramulus</name>
    <dbReference type="NCBI Taxonomy" id="39490"/>
    <lineage>
        <taxon>Bacteria</taxon>
        <taxon>Bacillati</taxon>
        <taxon>Bacillota</taxon>
        <taxon>Clostridia</taxon>
        <taxon>Eubacteriales</taxon>
        <taxon>Eubacteriaceae</taxon>
        <taxon>Eubacterium</taxon>
    </lineage>
</organism>
<sequence length="486" mass="55492">MKLFLKKIIKKYRDMSVEMKAASWYAVGNIIQKIAPWLVMIILTHYLATEEYGIYSIFMSWLEIFEIIITLRIYSNGYVAGLVRDDENRTTYTATMQSLSIVLIVIWTLMYLMFHKGINYITGISTPLSILMICSFIGTISFGLWSSRQRVDNQYKKMLFAIIVYGLIGPIVGALTVFLNLDNPIFYVIATRTVIQLGVAIPFFISNYKDTSTLWKKDYAIDALKYNLPLMPYYLSMILLNHSDRLMIQKIDGYEDAALYSVSYSAAMVIFVISGALNLSLQAWLFKELKLKDSSKDKSKLITVGTIIVAFCAIAEIVMAPEIILILGGKKYLEAIWVMPPLAISVIVMYIYQQYVNILFYYKKTKFILFASVFAAVCNIILNAIFIPIFGYVAGGYTSLVSYLIVMILYFVLARKECIDNEIQMKNYFNTKMQMTILIGTSIVALSMVAVYKNAVARYLLALMMFVLLVATRKKWIPELRKGKKV</sequence>
<accession>A0A2V1JWI3</accession>
<dbReference type="AlphaFoldDB" id="A0A2V1JWI3"/>
<evidence type="ECO:0000256" key="5">
    <source>
        <dbReference type="ARBA" id="ARBA00023136"/>
    </source>
</evidence>
<proteinExistence type="predicted"/>
<dbReference type="Pfam" id="PF01943">
    <property type="entry name" value="Polysacc_synt"/>
    <property type="match status" value="1"/>
</dbReference>
<feature type="transmembrane region" description="Helical" evidence="6">
    <location>
        <begin position="262"/>
        <end position="281"/>
    </location>
</feature>
<dbReference type="Proteomes" id="UP000245288">
    <property type="component" value="Unassembled WGS sequence"/>
</dbReference>
<dbReference type="RefSeq" id="WP_109214530.1">
    <property type="nucleotide sequence ID" value="NZ_JAQEGP010000029.1"/>
</dbReference>
<keyword evidence="2" id="KW-1003">Cell membrane</keyword>
<evidence type="ECO:0000256" key="4">
    <source>
        <dbReference type="ARBA" id="ARBA00022989"/>
    </source>
</evidence>
<evidence type="ECO:0000256" key="6">
    <source>
        <dbReference type="SAM" id="Phobius"/>
    </source>
</evidence>
<name>A0A2V1JWI3_EUBRA</name>
<evidence type="ECO:0000256" key="3">
    <source>
        <dbReference type="ARBA" id="ARBA00022692"/>
    </source>
</evidence>
<reference evidence="7 8" key="1">
    <citation type="submission" date="2014-09" db="EMBL/GenBank/DDBJ databases">
        <title>Butyrate-producing bacteria isolated from human gut.</title>
        <authorList>
            <person name="Zhang Q."/>
            <person name="Zhao L."/>
        </authorList>
    </citation>
    <scope>NUCLEOTIDE SEQUENCE [LARGE SCALE GENOMIC DNA]</scope>
    <source>
        <strain evidence="7 8">21</strain>
    </source>
</reference>
<keyword evidence="3 6" id="KW-0812">Transmembrane</keyword>
<feature type="transmembrane region" description="Helical" evidence="6">
    <location>
        <begin position="435"/>
        <end position="452"/>
    </location>
</feature>
<dbReference type="PANTHER" id="PTHR30250">
    <property type="entry name" value="PST FAMILY PREDICTED COLANIC ACID TRANSPORTER"/>
    <property type="match status" value="1"/>
</dbReference>
<feature type="transmembrane region" description="Helical" evidence="6">
    <location>
        <begin position="301"/>
        <end position="329"/>
    </location>
</feature>
<evidence type="ECO:0000256" key="1">
    <source>
        <dbReference type="ARBA" id="ARBA00004651"/>
    </source>
</evidence>
<keyword evidence="5 6" id="KW-0472">Membrane</keyword>
<feature type="transmembrane region" description="Helical" evidence="6">
    <location>
        <begin position="54"/>
        <end position="74"/>
    </location>
</feature>
<dbReference type="OrthoDB" id="9180265at2"/>
<feature type="transmembrane region" description="Helical" evidence="6">
    <location>
        <begin position="21"/>
        <end position="48"/>
    </location>
</feature>
<comment type="caution">
    <text evidence="7">The sequence shown here is derived from an EMBL/GenBank/DDBJ whole genome shotgun (WGS) entry which is preliminary data.</text>
</comment>
<evidence type="ECO:0000313" key="7">
    <source>
        <dbReference type="EMBL" id="PWE87835.1"/>
    </source>
</evidence>
<feature type="transmembrane region" description="Helical" evidence="6">
    <location>
        <begin position="458"/>
        <end position="476"/>
    </location>
</feature>
<feature type="transmembrane region" description="Helical" evidence="6">
    <location>
        <begin position="120"/>
        <end position="146"/>
    </location>
</feature>
<dbReference type="EMBL" id="JRFU01000012">
    <property type="protein sequence ID" value="PWE87835.1"/>
    <property type="molecule type" value="Genomic_DNA"/>
</dbReference>
<dbReference type="GO" id="GO:0005886">
    <property type="term" value="C:plasma membrane"/>
    <property type="evidence" value="ECO:0007669"/>
    <property type="project" value="UniProtKB-SubCell"/>
</dbReference>
<feature type="transmembrane region" description="Helical" evidence="6">
    <location>
        <begin position="367"/>
        <end position="390"/>
    </location>
</feature>
<evidence type="ECO:0000313" key="8">
    <source>
        <dbReference type="Proteomes" id="UP000245288"/>
    </source>
</evidence>
<dbReference type="InterPro" id="IPR050833">
    <property type="entry name" value="Poly_Biosynth_Transport"/>
</dbReference>
<dbReference type="PANTHER" id="PTHR30250:SF11">
    <property type="entry name" value="O-ANTIGEN TRANSPORTER-RELATED"/>
    <property type="match status" value="1"/>
</dbReference>
<protein>
    <submittedName>
        <fullName evidence="7">Uncharacterized protein</fullName>
    </submittedName>
</protein>
<feature type="transmembrane region" description="Helical" evidence="6">
    <location>
        <begin position="185"/>
        <end position="205"/>
    </location>
</feature>
<keyword evidence="8" id="KW-1185">Reference proteome</keyword>
<gene>
    <name evidence="7" type="ORF">LG34_01400</name>
</gene>
<feature type="transmembrane region" description="Helical" evidence="6">
    <location>
        <begin position="335"/>
        <end position="355"/>
    </location>
</feature>
<keyword evidence="4 6" id="KW-1133">Transmembrane helix</keyword>
<dbReference type="InterPro" id="IPR002797">
    <property type="entry name" value="Polysacc_synth"/>
</dbReference>